<evidence type="ECO:0000259" key="3">
    <source>
        <dbReference type="Pfam" id="PF00248"/>
    </source>
</evidence>
<organism evidence="4 5">
    <name type="scientific">Tegillarca granosa</name>
    <name type="common">Malaysian cockle</name>
    <name type="synonym">Anadara granosa</name>
    <dbReference type="NCBI Taxonomy" id="220873"/>
    <lineage>
        <taxon>Eukaryota</taxon>
        <taxon>Metazoa</taxon>
        <taxon>Spiralia</taxon>
        <taxon>Lophotrochozoa</taxon>
        <taxon>Mollusca</taxon>
        <taxon>Bivalvia</taxon>
        <taxon>Autobranchia</taxon>
        <taxon>Pteriomorphia</taxon>
        <taxon>Arcoida</taxon>
        <taxon>Arcoidea</taxon>
        <taxon>Arcidae</taxon>
        <taxon>Tegillarca</taxon>
    </lineage>
</organism>
<dbReference type="InterPro" id="IPR020471">
    <property type="entry name" value="AKR"/>
</dbReference>
<keyword evidence="1" id="KW-0560">Oxidoreductase</keyword>
<evidence type="ECO:0000256" key="1">
    <source>
        <dbReference type="ARBA" id="ARBA00023002"/>
    </source>
</evidence>
<dbReference type="Proteomes" id="UP001217089">
    <property type="component" value="Unassembled WGS sequence"/>
</dbReference>
<evidence type="ECO:0000256" key="2">
    <source>
        <dbReference type="ARBA" id="ARBA00038157"/>
    </source>
</evidence>
<dbReference type="PANTHER" id="PTHR43364:SF4">
    <property type="entry name" value="NAD(P)-LINKED OXIDOREDUCTASE SUPERFAMILY PROTEIN"/>
    <property type="match status" value="1"/>
</dbReference>
<dbReference type="PRINTS" id="PR00069">
    <property type="entry name" value="ALDKETRDTASE"/>
</dbReference>
<dbReference type="SUPFAM" id="SSF51430">
    <property type="entry name" value="NAD(P)-linked oxidoreductase"/>
    <property type="match status" value="1"/>
</dbReference>
<protein>
    <recommendedName>
        <fullName evidence="3">NADP-dependent oxidoreductase domain-containing protein</fullName>
    </recommendedName>
</protein>
<dbReference type="InterPro" id="IPR036812">
    <property type="entry name" value="NAD(P)_OxRdtase_dom_sf"/>
</dbReference>
<accession>A0ABQ9EEV0</accession>
<dbReference type="Gene3D" id="3.20.20.100">
    <property type="entry name" value="NADP-dependent oxidoreductase domain"/>
    <property type="match status" value="1"/>
</dbReference>
<gene>
    <name evidence="4" type="ORF">KUTeg_018627</name>
</gene>
<dbReference type="InterPro" id="IPR023210">
    <property type="entry name" value="NADP_OxRdtase_dom"/>
</dbReference>
<evidence type="ECO:0000313" key="5">
    <source>
        <dbReference type="Proteomes" id="UP001217089"/>
    </source>
</evidence>
<dbReference type="EMBL" id="JARBDR010000904">
    <property type="protein sequence ID" value="KAJ8303834.1"/>
    <property type="molecule type" value="Genomic_DNA"/>
</dbReference>
<comment type="similarity">
    <text evidence="2">Belongs to the aldo/keto reductase family. Aldo/keto reductase 2 subfamily.</text>
</comment>
<evidence type="ECO:0000313" key="4">
    <source>
        <dbReference type="EMBL" id="KAJ8303834.1"/>
    </source>
</evidence>
<keyword evidence="5" id="KW-1185">Reference proteome</keyword>
<sequence>MTSTSVASVPASAANSSPTQLKTEEDVYKLLDRFVELGGNFIDTANIYGKGRAETMIGNWLSKKNRDDVVIASKVRFRMSDKPNDIGLSRRHIMQSVEESLKRLQTDYIDLYQAHMWDSATPIEETFRAFDDLVRCGKIRYIGVSNLNGWRLQKVVDTIKYAGMNPVVSLQIYDSFVKSWLDYH</sequence>
<proteinExistence type="inferred from homology"/>
<dbReference type="Pfam" id="PF00248">
    <property type="entry name" value="Aldo_ket_red"/>
    <property type="match status" value="1"/>
</dbReference>
<dbReference type="InterPro" id="IPR050523">
    <property type="entry name" value="AKR_Detox_Biosynth"/>
</dbReference>
<dbReference type="PANTHER" id="PTHR43364">
    <property type="entry name" value="NADH-SPECIFIC METHYLGLYOXAL REDUCTASE-RELATED"/>
    <property type="match status" value="1"/>
</dbReference>
<name>A0ABQ9EEV0_TEGGR</name>
<feature type="domain" description="NADP-dependent oxidoreductase" evidence="3">
    <location>
        <begin position="22"/>
        <end position="172"/>
    </location>
</feature>
<comment type="caution">
    <text evidence="4">The sequence shown here is derived from an EMBL/GenBank/DDBJ whole genome shotgun (WGS) entry which is preliminary data.</text>
</comment>
<reference evidence="4 5" key="1">
    <citation type="submission" date="2022-12" db="EMBL/GenBank/DDBJ databases">
        <title>Chromosome-level genome of Tegillarca granosa.</title>
        <authorList>
            <person name="Kim J."/>
        </authorList>
    </citation>
    <scope>NUCLEOTIDE SEQUENCE [LARGE SCALE GENOMIC DNA]</scope>
    <source>
        <strain evidence="4">Teg-2019</strain>
        <tissue evidence="4">Adductor muscle</tissue>
    </source>
</reference>